<dbReference type="Proteomes" id="UP000092462">
    <property type="component" value="Unassembled WGS sequence"/>
</dbReference>
<reference evidence="6" key="1">
    <citation type="submission" date="2022-08" db="UniProtKB">
        <authorList>
            <consortium name="EnsemblMetazoa"/>
        </authorList>
    </citation>
    <scope>IDENTIFICATION</scope>
    <source>
        <strain evidence="6">Israel</strain>
    </source>
</reference>
<name>A0A1B0D8M0_PHLPP</name>
<evidence type="ECO:0000256" key="4">
    <source>
        <dbReference type="ARBA" id="ARBA00022842"/>
    </source>
</evidence>
<dbReference type="AlphaFoldDB" id="A0A1B0D8M0"/>
<organism evidence="6 7">
    <name type="scientific">Phlebotomus papatasi</name>
    <name type="common">Sandfly</name>
    <dbReference type="NCBI Taxonomy" id="29031"/>
    <lineage>
        <taxon>Eukaryota</taxon>
        <taxon>Metazoa</taxon>
        <taxon>Ecdysozoa</taxon>
        <taxon>Arthropoda</taxon>
        <taxon>Hexapoda</taxon>
        <taxon>Insecta</taxon>
        <taxon>Pterygota</taxon>
        <taxon>Neoptera</taxon>
        <taxon>Endopterygota</taxon>
        <taxon>Diptera</taxon>
        <taxon>Nematocera</taxon>
        <taxon>Psychodoidea</taxon>
        <taxon>Psychodidae</taxon>
        <taxon>Phlebotomus</taxon>
        <taxon>Phlebotomus</taxon>
    </lineage>
</organism>
<evidence type="ECO:0000313" key="7">
    <source>
        <dbReference type="Proteomes" id="UP000092462"/>
    </source>
</evidence>
<comment type="cofactor">
    <cofactor evidence="1">
        <name>Mg(2+)</name>
        <dbReference type="ChEBI" id="CHEBI:18420"/>
    </cofactor>
</comment>
<dbReference type="GO" id="GO:0045337">
    <property type="term" value="P:farnesyl diphosphate biosynthetic process"/>
    <property type="evidence" value="ECO:0007669"/>
    <property type="project" value="TreeGrafter"/>
</dbReference>
<dbReference type="InterPro" id="IPR000092">
    <property type="entry name" value="Polyprenyl_synt"/>
</dbReference>
<evidence type="ECO:0000256" key="3">
    <source>
        <dbReference type="ARBA" id="ARBA00022723"/>
    </source>
</evidence>
<dbReference type="GO" id="GO:0042811">
    <property type="term" value="P:pheromone biosynthetic process"/>
    <property type="evidence" value="ECO:0007669"/>
    <property type="project" value="UniProtKB-ARBA"/>
</dbReference>
<dbReference type="CDD" id="cd00867">
    <property type="entry name" value="Trans_IPPS"/>
    <property type="match status" value="1"/>
</dbReference>
<protein>
    <submittedName>
        <fullName evidence="6">Uncharacterized protein</fullName>
    </submittedName>
</protein>
<dbReference type="GO" id="GO:0005737">
    <property type="term" value="C:cytoplasm"/>
    <property type="evidence" value="ECO:0007669"/>
    <property type="project" value="TreeGrafter"/>
</dbReference>
<dbReference type="Gene3D" id="1.10.600.10">
    <property type="entry name" value="Farnesyl Diphosphate Synthase"/>
    <property type="match status" value="1"/>
</dbReference>
<evidence type="ECO:0000313" key="6">
    <source>
        <dbReference type="EnsemblMetazoa" id="PPAI003893-PA"/>
    </source>
</evidence>
<dbReference type="VEuPathDB" id="VectorBase:PPAI003893"/>
<keyword evidence="4" id="KW-0460">Magnesium</keyword>
<dbReference type="Pfam" id="PF00348">
    <property type="entry name" value="polyprenyl_synt"/>
    <property type="match status" value="1"/>
</dbReference>
<sequence>MDGSITRSGRTCWYKLPDIQMSGINDGLLVESAIFQILKEHFSHLDCYTNLMEYFHEYFLISALGQYLDNKAMRENVLSLTMEKYKSIVAHKANYCYYMPITAAFHLAGYTNPEIFNHAKAILFELGYFTQVQNDFYDCFGDPNHLGKIGTDIQEGKSTWLIAKCLEKATDVQKEVLEECYGKNDPECIRRVKQIYEQLSIPDLYATFEKDTYNNIMMLIEKTSGIPAEVYLETVRELFTRGK</sequence>
<dbReference type="InterPro" id="IPR008949">
    <property type="entry name" value="Isoprenoid_synthase_dom_sf"/>
</dbReference>
<dbReference type="VEuPathDB" id="VectorBase:PPAPM1_010388"/>
<dbReference type="EnsemblMetazoa" id="PPAI003893-RA">
    <property type="protein sequence ID" value="PPAI003893-PA"/>
    <property type="gene ID" value="PPAI003893"/>
</dbReference>
<proteinExistence type="predicted"/>
<dbReference type="EMBL" id="AJVK01027540">
    <property type="status" value="NOT_ANNOTATED_CDS"/>
    <property type="molecule type" value="Genomic_DNA"/>
</dbReference>
<evidence type="ECO:0000256" key="5">
    <source>
        <dbReference type="ARBA" id="ARBA00033740"/>
    </source>
</evidence>
<keyword evidence="3" id="KW-0479">Metal-binding</keyword>
<keyword evidence="2" id="KW-0808">Transferase</keyword>
<comment type="pathway">
    <text evidence="5">Pheromone biosynthesis.</text>
</comment>
<evidence type="ECO:0000256" key="2">
    <source>
        <dbReference type="ARBA" id="ARBA00022679"/>
    </source>
</evidence>
<dbReference type="PANTHER" id="PTHR11525:SF0">
    <property type="entry name" value="FARNESYL PYROPHOSPHATE SYNTHASE"/>
    <property type="match status" value="1"/>
</dbReference>
<keyword evidence="7" id="KW-1185">Reference proteome</keyword>
<dbReference type="InterPro" id="IPR039702">
    <property type="entry name" value="FPS1-like"/>
</dbReference>
<dbReference type="GO" id="GO:0046872">
    <property type="term" value="F:metal ion binding"/>
    <property type="evidence" value="ECO:0007669"/>
    <property type="project" value="UniProtKB-KW"/>
</dbReference>
<accession>A0A1B0D8M0</accession>
<dbReference type="GO" id="GO:0004161">
    <property type="term" value="F:dimethylallyltranstransferase activity"/>
    <property type="evidence" value="ECO:0007669"/>
    <property type="project" value="TreeGrafter"/>
</dbReference>
<dbReference type="GO" id="GO:0004337">
    <property type="term" value="F:(2E,6E)-farnesyl diphosphate synthase activity"/>
    <property type="evidence" value="ECO:0007669"/>
    <property type="project" value="TreeGrafter"/>
</dbReference>
<dbReference type="PANTHER" id="PTHR11525">
    <property type="entry name" value="FARNESYL-PYROPHOSPHATE SYNTHETASE"/>
    <property type="match status" value="1"/>
</dbReference>
<dbReference type="SUPFAM" id="SSF48576">
    <property type="entry name" value="Terpenoid synthases"/>
    <property type="match status" value="1"/>
</dbReference>
<evidence type="ECO:0000256" key="1">
    <source>
        <dbReference type="ARBA" id="ARBA00001946"/>
    </source>
</evidence>